<dbReference type="PANTHER" id="PTHR47926">
    <property type="entry name" value="PENTATRICOPEPTIDE REPEAT-CONTAINING PROTEIN"/>
    <property type="match status" value="1"/>
</dbReference>
<reference evidence="3" key="2">
    <citation type="journal article" date="2023" name="Plants (Basel)">
        <title>Annotation of the Turnera subulata (Passifloraceae) Draft Genome Reveals the S-Locus Evolved after the Divergence of Turneroideae from Passifloroideae in a Stepwise Manner.</title>
        <authorList>
            <person name="Henning P.M."/>
            <person name="Roalson E.H."/>
            <person name="Mir W."/>
            <person name="McCubbin A.G."/>
            <person name="Shore J.S."/>
        </authorList>
    </citation>
    <scope>NUCLEOTIDE SEQUENCE</scope>
    <source>
        <strain evidence="3">F60SS</strain>
    </source>
</reference>
<dbReference type="EMBL" id="JAKUCV010003099">
    <property type="protein sequence ID" value="KAJ4840169.1"/>
    <property type="molecule type" value="Genomic_DNA"/>
</dbReference>
<protein>
    <recommendedName>
        <fullName evidence="5">Pentatricopeptide repeat-containing protein</fullName>
    </recommendedName>
</protein>
<gene>
    <name evidence="3" type="ORF">Tsubulata_000269</name>
</gene>
<dbReference type="FunFam" id="1.25.40.10:FF:000442">
    <property type="entry name" value="Pentatricopeptide repeat-containing protein At3g49710"/>
    <property type="match status" value="1"/>
</dbReference>
<dbReference type="Gene3D" id="1.25.40.10">
    <property type="entry name" value="Tetratricopeptide repeat domain"/>
    <property type="match status" value="2"/>
</dbReference>
<evidence type="ECO:0000256" key="2">
    <source>
        <dbReference type="PROSITE-ProRule" id="PRU00708"/>
    </source>
</evidence>
<comment type="caution">
    <text evidence="3">The sequence shown here is derived from an EMBL/GenBank/DDBJ whole genome shotgun (WGS) entry which is preliminary data.</text>
</comment>
<feature type="repeat" description="PPR" evidence="2">
    <location>
        <begin position="112"/>
        <end position="146"/>
    </location>
</feature>
<sequence>MEMPSPSSPTTSSSLADSYSHLLRTSTQFNNLYAGKSIHAHIIKLRLSFNVYLMNNLINFYAKTGSPADAHHVFDEMPVKTTFSWNTLLSGYAKQGNIEKAHCLLRKIPDRDSVSWTTMIVGYNRMGCFDDAVNVFVQMVRDTVLPTQFTLTNILASTAAIRSLSIGRKVHSFVVKLGLGRCIPVANSLLNMYVKTGDVGTAKVVFNRMRVRDTSSWNVMISLHMLAGRVDLARSQFEQMSGRDIVTWNSMISGCTQHGFDEEALKFFSSMLKDSSLKPDRFTLASALSASANLGNLNSGKQVHGYIVRTDFSTSGAVGNALISINPDVKDLSCIERQDAPIDNAILSSPFTAEEVRIALFQMNPHKSLEPDVDEYDCEKGLNEDMYNIEVEVCETGEKEKIHDNENCENCIDEEKDVVDKSFVDDNSVVKSLVRDNSVVKDEDFTVGDDNMCLENKDCELVELKRMDRVDKLADNASANESGKMRSKVKKRKLETFGNSCMHGNGRCKNFNLNPDVMRCRQDVMKSCGAYLFQNTYADKALKKFKKKACY</sequence>
<keyword evidence="4" id="KW-1185">Reference proteome</keyword>
<dbReference type="InterPro" id="IPR002885">
    <property type="entry name" value="PPR_rpt"/>
</dbReference>
<dbReference type="InterPro" id="IPR011990">
    <property type="entry name" value="TPR-like_helical_dom_sf"/>
</dbReference>
<accession>A0A9Q0FYB8</accession>
<dbReference type="PROSITE" id="PS51375">
    <property type="entry name" value="PPR"/>
    <property type="match status" value="3"/>
</dbReference>
<dbReference type="AlphaFoldDB" id="A0A9Q0FYB8"/>
<evidence type="ECO:0000313" key="3">
    <source>
        <dbReference type="EMBL" id="KAJ4840169.1"/>
    </source>
</evidence>
<evidence type="ECO:0008006" key="5">
    <source>
        <dbReference type="Google" id="ProtNLM"/>
    </source>
</evidence>
<dbReference type="InterPro" id="IPR046960">
    <property type="entry name" value="PPR_At4g14850-like_plant"/>
</dbReference>
<proteinExistence type="predicted"/>
<dbReference type="Pfam" id="PF01535">
    <property type="entry name" value="PPR"/>
    <property type="match status" value="6"/>
</dbReference>
<evidence type="ECO:0000256" key="1">
    <source>
        <dbReference type="ARBA" id="ARBA00022737"/>
    </source>
</evidence>
<dbReference type="OrthoDB" id="185373at2759"/>
<dbReference type="PANTHER" id="PTHR47926:SF347">
    <property type="entry name" value="PENTATRICOPEPTIDE REPEAT-CONTAINING PROTEIN"/>
    <property type="match status" value="1"/>
</dbReference>
<dbReference type="GO" id="GO:0009451">
    <property type="term" value="P:RNA modification"/>
    <property type="evidence" value="ECO:0007669"/>
    <property type="project" value="InterPro"/>
</dbReference>
<dbReference type="NCBIfam" id="TIGR00756">
    <property type="entry name" value="PPR"/>
    <property type="match status" value="4"/>
</dbReference>
<keyword evidence="1" id="KW-0677">Repeat</keyword>
<name>A0A9Q0FYB8_9ROSI</name>
<feature type="repeat" description="PPR" evidence="2">
    <location>
        <begin position="81"/>
        <end position="111"/>
    </location>
</feature>
<organism evidence="3 4">
    <name type="scientific">Turnera subulata</name>
    <dbReference type="NCBI Taxonomy" id="218843"/>
    <lineage>
        <taxon>Eukaryota</taxon>
        <taxon>Viridiplantae</taxon>
        <taxon>Streptophyta</taxon>
        <taxon>Embryophyta</taxon>
        <taxon>Tracheophyta</taxon>
        <taxon>Spermatophyta</taxon>
        <taxon>Magnoliopsida</taxon>
        <taxon>eudicotyledons</taxon>
        <taxon>Gunneridae</taxon>
        <taxon>Pentapetalae</taxon>
        <taxon>rosids</taxon>
        <taxon>fabids</taxon>
        <taxon>Malpighiales</taxon>
        <taxon>Passifloraceae</taxon>
        <taxon>Turnera</taxon>
    </lineage>
</organism>
<reference evidence="3" key="1">
    <citation type="submission" date="2022-02" db="EMBL/GenBank/DDBJ databases">
        <authorList>
            <person name="Henning P.M."/>
            <person name="McCubbin A.G."/>
            <person name="Shore J.S."/>
        </authorList>
    </citation>
    <scope>NUCLEOTIDE SEQUENCE</scope>
    <source>
        <strain evidence="3">F60SS</strain>
        <tissue evidence="3">Leaves</tissue>
    </source>
</reference>
<dbReference type="GO" id="GO:0003723">
    <property type="term" value="F:RNA binding"/>
    <property type="evidence" value="ECO:0007669"/>
    <property type="project" value="InterPro"/>
</dbReference>
<evidence type="ECO:0000313" key="4">
    <source>
        <dbReference type="Proteomes" id="UP001141552"/>
    </source>
</evidence>
<dbReference type="Proteomes" id="UP001141552">
    <property type="component" value="Unassembled WGS sequence"/>
</dbReference>
<feature type="repeat" description="PPR" evidence="2">
    <location>
        <begin position="244"/>
        <end position="279"/>
    </location>
</feature>